<dbReference type="RefSeq" id="WP_142864799.1">
    <property type="nucleotide sequence ID" value="NZ_VJMF01000158.1"/>
</dbReference>
<dbReference type="EMBL" id="VJMF01000158">
    <property type="protein sequence ID" value="TRL20383.1"/>
    <property type="molecule type" value="Genomic_DNA"/>
</dbReference>
<accession>A0A549SCB5</accession>
<feature type="domain" description="SH3b" evidence="1">
    <location>
        <begin position="34"/>
        <end position="86"/>
    </location>
</feature>
<dbReference type="Proteomes" id="UP000316781">
    <property type="component" value="Unassembled WGS sequence"/>
</dbReference>
<dbReference type="InterPro" id="IPR003646">
    <property type="entry name" value="SH3-like_bac-type"/>
</dbReference>
<evidence type="ECO:0000259" key="1">
    <source>
        <dbReference type="Pfam" id="PF08239"/>
    </source>
</evidence>
<protein>
    <submittedName>
        <fullName evidence="2">SH3 domain-containing protein</fullName>
    </submittedName>
</protein>
<gene>
    <name evidence="2" type="ORF">FM996_21890</name>
</gene>
<evidence type="ECO:0000313" key="2">
    <source>
        <dbReference type="EMBL" id="TRL20383.1"/>
    </source>
</evidence>
<comment type="caution">
    <text evidence="2">The sequence shown here is derived from an EMBL/GenBank/DDBJ whole genome shotgun (WGS) entry which is preliminary data.</text>
</comment>
<dbReference type="Gene3D" id="2.30.30.40">
    <property type="entry name" value="SH3 Domains"/>
    <property type="match status" value="1"/>
</dbReference>
<proteinExistence type="predicted"/>
<dbReference type="AlphaFoldDB" id="A0A549SCB5"/>
<reference evidence="2 3" key="1">
    <citation type="submission" date="2019-07" db="EMBL/GenBank/DDBJ databases">
        <title>Ln-dependent methylotrophs.</title>
        <authorList>
            <person name="Tani A."/>
        </authorList>
    </citation>
    <scope>NUCLEOTIDE SEQUENCE [LARGE SCALE GENOMIC DNA]</scope>
    <source>
        <strain evidence="2 3">SM89A</strain>
    </source>
</reference>
<dbReference type="Pfam" id="PF08239">
    <property type="entry name" value="SH3_3"/>
    <property type="match status" value="1"/>
</dbReference>
<evidence type="ECO:0000313" key="3">
    <source>
        <dbReference type="Proteomes" id="UP000316781"/>
    </source>
</evidence>
<sequence length="157" mass="17614">MIKIISIVRAMAAIPLIGGISPAVASAAVYSAVNLNVRAGPSSRFPAVGMLSAGIPLTVHGCVARYIWCDVTALGLRGWVSGAYIEIVRDARRVHLPAYLHEENCPVVTFHIDSYWENHYRDYQFSNEVDRWRDRWGGDRVPIWQDDWSAWSEIGED</sequence>
<name>A0A549SCB5_METSR</name>
<organism evidence="2 3">
    <name type="scientific">Methylosinus sporium</name>
    <dbReference type="NCBI Taxonomy" id="428"/>
    <lineage>
        <taxon>Bacteria</taxon>
        <taxon>Pseudomonadati</taxon>
        <taxon>Pseudomonadota</taxon>
        <taxon>Alphaproteobacteria</taxon>
        <taxon>Hyphomicrobiales</taxon>
        <taxon>Methylocystaceae</taxon>
        <taxon>Methylosinus</taxon>
    </lineage>
</organism>